<dbReference type="PROSITE" id="PS50297">
    <property type="entry name" value="ANK_REP_REGION"/>
    <property type="match status" value="1"/>
</dbReference>
<dbReference type="SUPFAM" id="SSF48403">
    <property type="entry name" value="Ankyrin repeat"/>
    <property type="match status" value="1"/>
</dbReference>
<dbReference type="SMART" id="SM00248">
    <property type="entry name" value="ANK"/>
    <property type="match status" value="2"/>
</dbReference>
<accession>A0A379LJK1</accession>
<evidence type="ECO:0000256" key="2">
    <source>
        <dbReference type="ARBA" id="ARBA00023043"/>
    </source>
</evidence>
<keyword evidence="5" id="KW-1185">Reference proteome</keyword>
<dbReference type="Gene3D" id="1.25.40.20">
    <property type="entry name" value="Ankyrin repeat-containing domain"/>
    <property type="match status" value="1"/>
</dbReference>
<feature type="repeat" description="ANK" evidence="3">
    <location>
        <begin position="100"/>
        <end position="132"/>
    </location>
</feature>
<dbReference type="STRING" id="1123034.GCA_000685805_02503"/>
<dbReference type="Proteomes" id="UP000254123">
    <property type="component" value="Unassembled WGS sequence"/>
</dbReference>
<gene>
    <name evidence="4" type="ORF">NCTC10526_00935</name>
</gene>
<dbReference type="RefSeq" id="WP_028859923.1">
    <property type="nucleotide sequence ID" value="NZ_CAJHAQ010000001.1"/>
</dbReference>
<protein>
    <submittedName>
        <fullName evidence="4">Ankyrin repeat</fullName>
    </submittedName>
</protein>
<dbReference type="Pfam" id="PF13857">
    <property type="entry name" value="Ank_5"/>
    <property type="match status" value="1"/>
</dbReference>
<keyword evidence="2 3" id="KW-0040">ANK repeat</keyword>
<sequence length="197" mass="22435">MSKKDEDKERVLKRFQELYDSDPDLRVVVANEKGDIEKLKNMFIKDKELDILAVTEKEEWNWLHRSLMHIPNAEKWTGTPLSTIEFYIKNKVPVNAQDSYGMTPLHYAMRGKNAEAAIALLEAGADPNIPNRDNVIPLAMIGGMPERLDVLKLMLDKGGNPNYVNANNDMSIVKSLKKHVGNVDKFKPVIELLEKYS</sequence>
<evidence type="ECO:0000313" key="5">
    <source>
        <dbReference type="Proteomes" id="UP000254123"/>
    </source>
</evidence>
<dbReference type="PANTHER" id="PTHR24134">
    <property type="entry name" value="ANKYRIN REPEAT-CONTAINING PROTEIN DDB_G0279043"/>
    <property type="match status" value="1"/>
</dbReference>
<proteinExistence type="predicted"/>
<dbReference type="PANTHER" id="PTHR24134:SF9">
    <property type="entry name" value="ANKYRIN REPEAT AND SOCS BOX PROTEIN 8"/>
    <property type="match status" value="1"/>
</dbReference>
<evidence type="ECO:0000256" key="3">
    <source>
        <dbReference type="PROSITE-ProRule" id="PRU00023"/>
    </source>
</evidence>
<dbReference type="InterPro" id="IPR002110">
    <property type="entry name" value="Ankyrin_rpt"/>
</dbReference>
<dbReference type="EMBL" id="UGVC01000001">
    <property type="protein sequence ID" value="SUD90601.1"/>
    <property type="molecule type" value="Genomic_DNA"/>
</dbReference>
<evidence type="ECO:0000256" key="1">
    <source>
        <dbReference type="ARBA" id="ARBA00022737"/>
    </source>
</evidence>
<dbReference type="AlphaFoldDB" id="A0A379LJK1"/>
<keyword evidence="1" id="KW-0677">Repeat</keyword>
<reference evidence="4 5" key="1">
    <citation type="submission" date="2018-06" db="EMBL/GenBank/DDBJ databases">
        <authorList>
            <consortium name="Pathogen Informatics"/>
            <person name="Doyle S."/>
        </authorList>
    </citation>
    <scope>NUCLEOTIDE SEQUENCE [LARGE SCALE GENOMIC DNA]</scope>
    <source>
        <strain evidence="4 5">NCTC10526</strain>
    </source>
</reference>
<name>A0A379LJK1_9GAMM</name>
<organism evidence="4 5">
    <name type="scientific">Psychrobacter phenylpyruvicus</name>
    <dbReference type="NCBI Taxonomy" id="29432"/>
    <lineage>
        <taxon>Bacteria</taxon>
        <taxon>Pseudomonadati</taxon>
        <taxon>Pseudomonadota</taxon>
        <taxon>Gammaproteobacteria</taxon>
        <taxon>Moraxellales</taxon>
        <taxon>Moraxellaceae</taxon>
        <taxon>Psychrobacter</taxon>
    </lineage>
</organism>
<dbReference type="PROSITE" id="PS50088">
    <property type="entry name" value="ANK_REPEAT"/>
    <property type="match status" value="1"/>
</dbReference>
<evidence type="ECO:0000313" key="4">
    <source>
        <dbReference type="EMBL" id="SUD90601.1"/>
    </source>
</evidence>
<dbReference type="InterPro" id="IPR036770">
    <property type="entry name" value="Ankyrin_rpt-contain_sf"/>
</dbReference>